<comment type="caution">
    <text evidence="1">The sequence shown here is derived from an EMBL/GenBank/DDBJ whole genome shotgun (WGS) entry which is preliminary data.</text>
</comment>
<keyword evidence="2" id="KW-1185">Reference proteome</keyword>
<dbReference type="AlphaFoldDB" id="A0A5J9VM36"/>
<name>A0A5J9VM36_9POAL</name>
<accession>A0A5J9VM36</accession>
<sequence length="125" mass="13296">MEDTPPPLPLALGPPHLIPPAPTRDTRAIAFLPDLGGFPWAIADESPFFRQVIDFRVPVSAVSWCGSGEARSLPPQPTLFPFSSPCPPLQQRWSITETFAVTAVAWTGSGHGIVVVGAGNHCGQD</sequence>
<protein>
    <submittedName>
        <fullName evidence="1">Uncharacterized protein</fullName>
    </submittedName>
</protein>
<proteinExistence type="predicted"/>
<gene>
    <name evidence="1" type="ORF">EJB05_18463</name>
</gene>
<dbReference type="Gramene" id="TVU36526">
    <property type="protein sequence ID" value="TVU36526"/>
    <property type="gene ID" value="EJB05_18463"/>
</dbReference>
<feature type="non-terminal residue" evidence="1">
    <location>
        <position position="1"/>
    </location>
</feature>
<dbReference type="EMBL" id="RWGY01000009">
    <property type="protein sequence ID" value="TVU36526.1"/>
    <property type="molecule type" value="Genomic_DNA"/>
</dbReference>
<evidence type="ECO:0000313" key="1">
    <source>
        <dbReference type="EMBL" id="TVU36526.1"/>
    </source>
</evidence>
<organism evidence="1 2">
    <name type="scientific">Eragrostis curvula</name>
    <name type="common">weeping love grass</name>
    <dbReference type="NCBI Taxonomy" id="38414"/>
    <lineage>
        <taxon>Eukaryota</taxon>
        <taxon>Viridiplantae</taxon>
        <taxon>Streptophyta</taxon>
        <taxon>Embryophyta</taxon>
        <taxon>Tracheophyta</taxon>
        <taxon>Spermatophyta</taxon>
        <taxon>Magnoliopsida</taxon>
        <taxon>Liliopsida</taxon>
        <taxon>Poales</taxon>
        <taxon>Poaceae</taxon>
        <taxon>PACMAD clade</taxon>
        <taxon>Chloridoideae</taxon>
        <taxon>Eragrostideae</taxon>
        <taxon>Eragrostidinae</taxon>
        <taxon>Eragrostis</taxon>
    </lineage>
</organism>
<reference evidence="1 2" key="1">
    <citation type="journal article" date="2019" name="Sci. Rep.">
        <title>A high-quality genome of Eragrostis curvula grass provides insights into Poaceae evolution and supports new strategies to enhance forage quality.</title>
        <authorList>
            <person name="Carballo J."/>
            <person name="Santos B.A.C.M."/>
            <person name="Zappacosta D."/>
            <person name="Garbus I."/>
            <person name="Selva J.P."/>
            <person name="Gallo C.A."/>
            <person name="Diaz A."/>
            <person name="Albertini E."/>
            <person name="Caccamo M."/>
            <person name="Echenique V."/>
        </authorList>
    </citation>
    <scope>NUCLEOTIDE SEQUENCE [LARGE SCALE GENOMIC DNA]</scope>
    <source>
        <strain evidence="2">cv. Victoria</strain>
        <tissue evidence="1">Leaf</tissue>
    </source>
</reference>
<evidence type="ECO:0000313" key="2">
    <source>
        <dbReference type="Proteomes" id="UP000324897"/>
    </source>
</evidence>
<dbReference type="Proteomes" id="UP000324897">
    <property type="component" value="Unassembled WGS sequence"/>
</dbReference>